<protein>
    <submittedName>
        <fullName evidence="2">Uncharacterized protein</fullName>
    </submittedName>
</protein>
<evidence type="ECO:0000313" key="2">
    <source>
        <dbReference type="EMBL" id="KAG5540239.1"/>
    </source>
</evidence>
<organism evidence="2 3">
    <name type="scientific">Rhododendron griersonianum</name>
    <dbReference type="NCBI Taxonomy" id="479676"/>
    <lineage>
        <taxon>Eukaryota</taxon>
        <taxon>Viridiplantae</taxon>
        <taxon>Streptophyta</taxon>
        <taxon>Embryophyta</taxon>
        <taxon>Tracheophyta</taxon>
        <taxon>Spermatophyta</taxon>
        <taxon>Magnoliopsida</taxon>
        <taxon>eudicotyledons</taxon>
        <taxon>Gunneridae</taxon>
        <taxon>Pentapetalae</taxon>
        <taxon>asterids</taxon>
        <taxon>Ericales</taxon>
        <taxon>Ericaceae</taxon>
        <taxon>Ericoideae</taxon>
        <taxon>Rhodoreae</taxon>
        <taxon>Rhododendron</taxon>
    </lineage>
</organism>
<keyword evidence="3" id="KW-1185">Reference proteome</keyword>
<feature type="region of interest" description="Disordered" evidence="1">
    <location>
        <begin position="154"/>
        <end position="255"/>
    </location>
</feature>
<evidence type="ECO:0000256" key="1">
    <source>
        <dbReference type="SAM" id="MobiDB-lite"/>
    </source>
</evidence>
<comment type="caution">
    <text evidence="2">The sequence shown here is derived from an EMBL/GenBank/DDBJ whole genome shotgun (WGS) entry which is preliminary data.</text>
</comment>
<accession>A0AAV6JL05</accession>
<proteinExistence type="predicted"/>
<dbReference type="EMBL" id="JACTNZ010000007">
    <property type="protein sequence ID" value="KAG5540239.1"/>
    <property type="molecule type" value="Genomic_DNA"/>
</dbReference>
<gene>
    <name evidence="2" type="ORF">RHGRI_020460</name>
</gene>
<reference evidence="2" key="1">
    <citation type="submission" date="2020-08" db="EMBL/GenBank/DDBJ databases">
        <title>Plant Genome Project.</title>
        <authorList>
            <person name="Zhang R.-G."/>
        </authorList>
    </citation>
    <scope>NUCLEOTIDE SEQUENCE</scope>
    <source>
        <strain evidence="2">WSP0</strain>
        <tissue evidence="2">Leaf</tissue>
    </source>
</reference>
<sequence length="281" mass="30155">MLTAIGGYYYVITAGGDETIAGQAKHRETNHLIYKAHDYLKHDYAYILDLSDNLKWDLRGQIVGWSDALVRNSFVHYSTVGIGTLFYQYQQSGEGKKNGQEGRRFVRNVSFSRLDKLEHQNSGVEALVAAIQTMKFNHEAFSSMKDAQNLMEGLSTTADPTPASGDHCSASDDQSPAASDPPQPYPSSGDPSSTLPASGDPSQPLIGATQIRPAPAGPSQPLVGATQTSPPVVRPPASLAAPRPASGDPCRRSSVSGQLSSTLRQALGCWFFHLLLLPVVS</sequence>
<dbReference type="Proteomes" id="UP000823749">
    <property type="component" value="Chromosome 7"/>
</dbReference>
<name>A0AAV6JL05_9ERIC</name>
<feature type="compositionally biased region" description="Low complexity" evidence="1">
    <location>
        <begin position="229"/>
        <end position="246"/>
    </location>
</feature>
<evidence type="ECO:0000313" key="3">
    <source>
        <dbReference type="Proteomes" id="UP000823749"/>
    </source>
</evidence>
<dbReference type="AlphaFoldDB" id="A0AAV6JL05"/>